<feature type="domain" description="Ketosynthase family 3 (KS3)" evidence="22">
    <location>
        <begin position="1"/>
        <end position="425"/>
    </location>
</feature>
<comment type="function">
    <text evidence="18">Proposed to synthesize NOD factor fatty acyl chain. Involved in the synthesis of a highly unsaturated fatty acid moiety, which forms part of a lipo-oligosaccharide that is responsible for host specificity.</text>
</comment>
<keyword evidence="24" id="KW-1185">Reference proteome</keyword>
<dbReference type="Proteomes" id="UP001596492">
    <property type="component" value="Unassembled WGS sequence"/>
</dbReference>
<keyword evidence="6" id="KW-0536">Nodulation</keyword>
<comment type="function">
    <text evidence="19">Involved in the type II fatty acid elongation cycle. Catalyzes the elongation of a wide range of acyl-ACP by the addition of two carbons from malonyl-ACP to an acyl acceptor. Can efficiently catalyze the conversion of palmitoleoyl-ACP (cis-hexadec-9-enoyl-ACP) to cis-vaccenoyl-ACP (cis-octadec-11-enoyl-ACP), an essential step in the thermal regulation of fatty acid composition.</text>
</comment>
<evidence type="ECO:0000256" key="7">
    <source>
        <dbReference type="ARBA" id="ARBA00022475"/>
    </source>
</evidence>
<evidence type="ECO:0000256" key="4">
    <source>
        <dbReference type="ARBA" id="ARBA00012356"/>
    </source>
</evidence>
<comment type="caution">
    <text evidence="23">The sequence shown here is derived from an EMBL/GenBank/DDBJ whole genome shotgun (WGS) entry which is preliminary data.</text>
</comment>
<dbReference type="CDD" id="cd00834">
    <property type="entry name" value="KAS_I_II"/>
    <property type="match status" value="1"/>
</dbReference>
<sequence length="427" mass="44269">MRRVVITGIGLTTPLAHGREATWSRLIEGKSGVGRIDTFETDDLACQIAGQVPWKSGRGGGSEDDPASFDPDKVMSAKERRRIDEFILYGMAAADEAVADSGWVPESDDEKFRTGVLIGSGIGGLSSIADTAVVLHEKGPRKISPFFIPGALINLVSGQVSIKYGFKGPNHAVVTACATGAHAIGDSARLIQSGDADVMIAGGAEAAVCRIGIAGFVACRAMSTSYNDAPETASRPYDEGRDGFVMGEGAGIVVLEEYEHAKARGAKIYAEVAGYGLSGDAYHITSPDTSGNGGERAMRSALEKSGLTAADIDYVNAHGTSTPAGDETEVRAVERVLGEHAASVNLSSTKSAIGHLLGAAGAVEAAFCALAIRDNIVPPTLNLDNPSFDATINLTPKVAVKREVKAAISNSFGFGGTNAAMVLKKVD</sequence>
<comment type="catalytic activity">
    <reaction evidence="19">
        <text>(9Z)-hexadecenoyl-[ACP] + malonyl-[ACP] + H(+) = 3-oxo-(11Z)-octadecenoyl-[ACP] + holo-[ACP] + CO2</text>
        <dbReference type="Rhea" id="RHEA:55040"/>
        <dbReference type="Rhea" id="RHEA-COMP:9623"/>
        <dbReference type="Rhea" id="RHEA-COMP:9685"/>
        <dbReference type="Rhea" id="RHEA-COMP:10800"/>
        <dbReference type="Rhea" id="RHEA-COMP:14074"/>
        <dbReference type="ChEBI" id="CHEBI:15378"/>
        <dbReference type="ChEBI" id="CHEBI:16526"/>
        <dbReference type="ChEBI" id="CHEBI:64479"/>
        <dbReference type="ChEBI" id="CHEBI:78449"/>
        <dbReference type="ChEBI" id="CHEBI:83989"/>
        <dbReference type="ChEBI" id="CHEBI:138538"/>
        <dbReference type="EC" id="2.3.1.179"/>
    </reaction>
</comment>
<keyword evidence="10 19" id="KW-0808">Transferase</keyword>
<evidence type="ECO:0000256" key="20">
    <source>
        <dbReference type="RuleBase" id="RU003694"/>
    </source>
</evidence>
<evidence type="ECO:0000256" key="2">
    <source>
        <dbReference type="ARBA" id="ARBA00005194"/>
    </source>
</evidence>
<evidence type="ECO:0000256" key="12">
    <source>
        <dbReference type="ARBA" id="ARBA00022832"/>
    </source>
</evidence>
<dbReference type="Pfam" id="PF00109">
    <property type="entry name" value="ketoacyl-synt"/>
    <property type="match status" value="1"/>
</dbReference>
<dbReference type="InterPro" id="IPR020841">
    <property type="entry name" value="PKS_Beta-ketoAc_synthase_dom"/>
</dbReference>
<evidence type="ECO:0000256" key="5">
    <source>
        <dbReference type="ARBA" id="ARBA00014657"/>
    </source>
</evidence>
<dbReference type="InterPro" id="IPR014031">
    <property type="entry name" value="Ketoacyl_synth_C"/>
</dbReference>
<dbReference type="PIRSF" id="PIRSF000447">
    <property type="entry name" value="KAS_II"/>
    <property type="match status" value="1"/>
</dbReference>
<evidence type="ECO:0000256" key="8">
    <source>
        <dbReference type="ARBA" id="ARBA00022516"/>
    </source>
</evidence>
<dbReference type="PROSITE" id="PS00606">
    <property type="entry name" value="KS3_1"/>
    <property type="match status" value="1"/>
</dbReference>
<dbReference type="NCBIfam" id="TIGR03150">
    <property type="entry name" value="fabF"/>
    <property type="match status" value="1"/>
</dbReference>
<protein>
    <recommendedName>
        <fullName evidence="5 19">3-oxoacyl-[acyl-carrier-protein] synthase 2</fullName>
        <ecNumber evidence="4 19">2.3.1.179</ecNumber>
    </recommendedName>
</protein>
<evidence type="ECO:0000256" key="15">
    <source>
        <dbReference type="ARBA" id="ARBA00023136"/>
    </source>
</evidence>
<dbReference type="RefSeq" id="WP_382164872.1">
    <property type="nucleotide sequence ID" value="NZ_JBHTBR010000002.1"/>
</dbReference>
<evidence type="ECO:0000256" key="10">
    <source>
        <dbReference type="ARBA" id="ARBA00022679"/>
    </source>
</evidence>
<evidence type="ECO:0000256" key="11">
    <source>
        <dbReference type="ARBA" id="ARBA00022692"/>
    </source>
</evidence>
<reference evidence="24" key="1">
    <citation type="journal article" date="2019" name="Int. J. Syst. Evol. Microbiol.">
        <title>The Global Catalogue of Microorganisms (GCM) 10K type strain sequencing project: providing services to taxonomists for standard genome sequencing and annotation.</title>
        <authorList>
            <consortium name="The Broad Institute Genomics Platform"/>
            <consortium name="The Broad Institute Genome Sequencing Center for Infectious Disease"/>
            <person name="Wu L."/>
            <person name="Ma J."/>
        </authorList>
    </citation>
    <scope>NUCLEOTIDE SEQUENCE [LARGE SCALE GENOMIC DNA]</scope>
    <source>
        <strain evidence="24">CCUG 51308</strain>
    </source>
</reference>
<dbReference type="GO" id="GO:0004315">
    <property type="term" value="F:3-oxoacyl-[acyl-carrier-protein] synthase activity"/>
    <property type="evidence" value="ECO:0007669"/>
    <property type="project" value="UniProtKB-EC"/>
</dbReference>
<evidence type="ECO:0000256" key="21">
    <source>
        <dbReference type="SAM" id="MobiDB-lite"/>
    </source>
</evidence>
<organism evidence="23 24">
    <name type="scientific">Hirschia litorea</name>
    <dbReference type="NCBI Taxonomy" id="1199156"/>
    <lineage>
        <taxon>Bacteria</taxon>
        <taxon>Pseudomonadati</taxon>
        <taxon>Pseudomonadota</taxon>
        <taxon>Alphaproteobacteria</taxon>
        <taxon>Hyphomonadales</taxon>
        <taxon>Hyphomonadaceae</taxon>
        <taxon>Hirschia</taxon>
    </lineage>
</organism>
<keyword evidence="15" id="KW-0472">Membrane</keyword>
<keyword evidence="7" id="KW-1003">Cell membrane</keyword>
<evidence type="ECO:0000256" key="14">
    <source>
        <dbReference type="ARBA" id="ARBA00023098"/>
    </source>
</evidence>
<evidence type="ECO:0000256" key="17">
    <source>
        <dbReference type="ARBA" id="ARBA00023315"/>
    </source>
</evidence>
<keyword evidence="14" id="KW-0443">Lipid metabolism</keyword>
<evidence type="ECO:0000259" key="22">
    <source>
        <dbReference type="PROSITE" id="PS52004"/>
    </source>
</evidence>
<dbReference type="NCBIfam" id="NF004970">
    <property type="entry name" value="PRK06333.1"/>
    <property type="match status" value="1"/>
</dbReference>
<dbReference type="PANTHER" id="PTHR11712:SF352">
    <property type="entry name" value="3-OXOACYL-[ACYL-CARRIER-PROTEIN] SYNTHASE"/>
    <property type="match status" value="1"/>
</dbReference>
<keyword evidence="12" id="KW-0276">Fatty acid metabolism</keyword>
<keyword evidence="13" id="KW-1133">Transmembrane helix</keyword>
<name>A0ABW2IH98_9PROT</name>
<gene>
    <name evidence="23" type="primary">fabF</name>
    <name evidence="23" type="ORF">ACFQS8_01050</name>
</gene>
<dbReference type="Gene3D" id="3.40.47.10">
    <property type="match status" value="2"/>
</dbReference>
<evidence type="ECO:0000256" key="16">
    <source>
        <dbReference type="ARBA" id="ARBA00023160"/>
    </source>
</evidence>
<dbReference type="InterPro" id="IPR000794">
    <property type="entry name" value="Beta-ketoacyl_synthase"/>
</dbReference>
<keyword evidence="16 19" id="KW-0275">Fatty acid biosynthesis</keyword>
<evidence type="ECO:0000313" key="23">
    <source>
        <dbReference type="EMBL" id="MFC7290190.1"/>
    </source>
</evidence>
<dbReference type="EC" id="2.3.1.179" evidence="4 19"/>
<proteinExistence type="inferred from homology"/>
<keyword evidence="9" id="KW-0997">Cell inner membrane</keyword>
<dbReference type="Pfam" id="PF02801">
    <property type="entry name" value="Ketoacyl-synt_C"/>
    <property type="match status" value="1"/>
</dbReference>
<keyword evidence="11" id="KW-0812">Transmembrane</keyword>
<dbReference type="PANTHER" id="PTHR11712">
    <property type="entry name" value="POLYKETIDE SYNTHASE-RELATED"/>
    <property type="match status" value="1"/>
</dbReference>
<dbReference type="InterPro" id="IPR017568">
    <property type="entry name" value="3-oxoacyl-ACP_synth-2"/>
</dbReference>
<evidence type="ECO:0000313" key="24">
    <source>
        <dbReference type="Proteomes" id="UP001596492"/>
    </source>
</evidence>
<dbReference type="NCBIfam" id="NF005589">
    <property type="entry name" value="PRK07314.1"/>
    <property type="match status" value="1"/>
</dbReference>
<dbReference type="InterPro" id="IPR018201">
    <property type="entry name" value="Ketoacyl_synth_AS"/>
</dbReference>
<accession>A0ABW2IH98</accession>
<keyword evidence="8 19" id="KW-0444">Lipid biosynthesis</keyword>
<dbReference type="EMBL" id="JBHTBR010000002">
    <property type="protein sequence ID" value="MFC7290190.1"/>
    <property type="molecule type" value="Genomic_DNA"/>
</dbReference>
<feature type="region of interest" description="Disordered" evidence="21">
    <location>
        <begin position="52"/>
        <end position="72"/>
    </location>
</feature>
<evidence type="ECO:0000256" key="3">
    <source>
        <dbReference type="ARBA" id="ARBA00008467"/>
    </source>
</evidence>
<comment type="pathway">
    <text evidence="2 19">Lipid metabolism; fatty acid biosynthesis.</text>
</comment>
<keyword evidence="17 19" id="KW-0012">Acyltransferase</keyword>
<evidence type="ECO:0000256" key="13">
    <source>
        <dbReference type="ARBA" id="ARBA00022989"/>
    </source>
</evidence>
<comment type="similarity">
    <text evidence="3 19 20">Belongs to the thiolase-like superfamily. Beta-ketoacyl-ACP synthases family.</text>
</comment>
<dbReference type="InterPro" id="IPR016039">
    <property type="entry name" value="Thiolase-like"/>
</dbReference>
<comment type="subcellular location">
    <subcellularLocation>
        <location evidence="1">Cell inner membrane</location>
    </subcellularLocation>
</comment>
<comment type="catalytic activity">
    <reaction evidence="19">
        <text>a fatty acyl-[ACP] + malonyl-[ACP] + H(+) = a 3-oxoacyl-[ACP] + holo-[ACP] + CO2</text>
        <dbReference type="Rhea" id="RHEA:22836"/>
        <dbReference type="Rhea" id="RHEA-COMP:9623"/>
        <dbReference type="Rhea" id="RHEA-COMP:9685"/>
        <dbReference type="Rhea" id="RHEA-COMP:9916"/>
        <dbReference type="Rhea" id="RHEA-COMP:14125"/>
        <dbReference type="ChEBI" id="CHEBI:15378"/>
        <dbReference type="ChEBI" id="CHEBI:16526"/>
        <dbReference type="ChEBI" id="CHEBI:64479"/>
        <dbReference type="ChEBI" id="CHEBI:78449"/>
        <dbReference type="ChEBI" id="CHEBI:78776"/>
        <dbReference type="ChEBI" id="CHEBI:138651"/>
    </reaction>
</comment>
<dbReference type="SMART" id="SM00825">
    <property type="entry name" value="PKS_KS"/>
    <property type="match status" value="1"/>
</dbReference>
<evidence type="ECO:0000256" key="18">
    <source>
        <dbReference type="ARBA" id="ARBA00037576"/>
    </source>
</evidence>
<dbReference type="PROSITE" id="PS52004">
    <property type="entry name" value="KS3_2"/>
    <property type="match status" value="1"/>
</dbReference>
<dbReference type="InterPro" id="IPR014030">
    <property type="entry name" value="Ketoacyl_synth_N"/>
</dbReference>
<evidence type="ECO:0000256" key="1">
    <source>
        <dbReference type="ARBA" id="ARBA00004533"/>
    </source>
</evidence>
<evidence type="ECO:0000256" key="19">
    <source>
        <dbReference type="PIRNR" id="PIRNR000447"/>
    </source>
</evidence>
<evidence type="ECO:0000256" key="9">
    <source>
        <dbReference type="ARBA" id="ARBA00022519"/>
    </source>
</evidence>
<dbReference type="SUPFAM" id="SSF53901">
    <property type="entry name" value="Thiolase-like"/>
    <property type="match status" value="2"/>
</dbReference>
<evidence type="ECO:0000256" key="6">
    <source>
        <dbReference type="ARBA" id="ARBA00022458"/>
    </source>
</evidence>